<accession>A0ABT2WD94</accession>
<evidence type="ECO:0000313" key="2">
    <source>
        <dbReference type="Proteomes" id="UP001208649"/>
    </source>
</evidence>
<evidence type="ECO:0000313" key="1">
    <source>
        <dbReference type="EMBL" id="MCU7619277.1"/>
    </source>
</evidence>
<dbReference type="RefSeq" id="WP_263004827.1">
    <property type="nucleotide sequence ID" value="NZ_JAOTEM010000007.1"/>
</dbReference>
<dbReference type="Proteomes" id="UP001208649">
    <property type="component" value="Unassembled WGS sequence"/>
</dbReference>
<keyword evidence="2" id="KW-1185">Reference proteome</keyword>
<evidence type="ECO:0008006" key="3">
    <source>
        <dbReference type="Google" id="ProtNLM"/>
    </source>
</evidence>
<dbReference type="EMBL" id="JAOTEM010000007">
    <property type="protein sequence ID" value="MCU7619277.1"/>
    <property type="molecule type" value="Genomic_DNA"/>
</dbReference>
<proteinExistence type="predicted"/>
<sequence length="176" mass="20752">MIEKKEEQFTVSKKVIINIPKQKIWKRLYSVPDLTNYIENSAFNYFGFPNPVRSQYDKKSNIRLGYFTNGIVLSESVASSKQFEELSFKINVDKSDLKQSQTFSHILKNENLVFNNITYQLRNIDDDSTELILVCDYTIKSNLPFYGEFWSKKIILDFETKLLDALKKQNEKPRLR</sequence>
<comment type="caution">
    <text evidence="1">The sequence shown here is derived from an EMBL/GenBank/DDBJ whole genome shotgun (WGS) entry which is preliminary data.</text>
</comment>
<gene>
    <name evidence="1" type="ORF">NZ698_19020</name>
</gene>
<name>A0ABT2WD94_9FLAO</name>
<protein>
    <recommendedName>
        <fullName evidence="3">SRPBCC family protein</fullName>
    </recommendedName>
</protein>
<reference evidence="2" key="1">
    <citation type="submission" date="2023-07" db="EMBL/GenBank/DDBJ databases">
        <title>Chryseobacterium sp. strain PBS4-4 Genome sequencing and assembly.</title>
        <authorList>
            <person name="Jung Y."/>
        </authorList>
    </citation>
    <scope>NUCLEOTIDE SEQUENCE [LARGE SCALE GENOMIC DNA]</scope>
    <source>
        <strain evidence="2">PBS4-4</strain>
    </source>
</reference>
<organism evidence="1 2">
    <name type="scientific">Chryseobacterium edaphi</name>
    <dbReference type="NCBI Taxonomy" id="2976532"/>
    <lineage>
        <taxon>Bacteria</taxon>
        <taxon>Pseudomonadati</taxon>
        <taxon>Bacteroidota</taxon>
        <taxon>Flavobacteriia</taxon>
        <taxon>Flavobacteriales</taxon>
        <taxon>Weeksellaceae</taxon>
        <taxon>Chryseobacterium group</taxon>
        <taxon>Chryseobacterium</taxon>
    </lineage>
</organism>